<dbReference type="SMART" id="SM00332">
    <property type="entry name" value="PP2Cc"/>
    <property type="match status" value="1"/>
</dbReference>
<evidence type="ECO:0000259" key="2">
    <source>
        <dbReference type="PROSITE" id="PS51746"/>
    </source>
</evidence>
<dbReference type="Pfam" id="PF00481">
    <property type="entry name" value="PP2C"/>
    <property type="match status" value="2"/>
</dbReference>
<dbReference type="AlphaFoldDB" id="A0A4E0S2B4"/>
<comment type="caution">
    <text evidence="3">The sequence shown here is derived from an EMBL/GenBank/DDBJ whole genome shotgun (WGS) entry which is preliminary data.</text>
</comment>
<dbReference type="InterPro" id="IPR036457">
    <property type="entry name" value="PPM-type-like_dom_sf"/>
</dbReference>
<sequence length="621" mass="68386">MGDGCVCVPLAKLLRVRFQESSSKNSTVRFRPVVRAVDRKYAVAYALSIAEKYCLSVFSDCVSFISYYPEVWKNLKKRLKSDDQAAFDYNTVHSISLDCAKHAVELCVAAGLPVNCATISPSWNSIGLSLDVSSAVNRRRRQEDRWFASADLLSYFPRNELDDFSSATDHPSVSAVGVFDGHNGPEAAEHCSHLAPYFLSIGLKKRLGASISITELLSEVIFLLNEAVNEGRAKRYWTSGTTGTICVFYGDRIYTGWVGDSQAWLVYADMVKVPVEQPPKKQSFPTQPVDVPSLVVVSEPIEDEKVSPMDDCPDDGVDLLAVEPVINRERRVSAVLSDRPPADDLAVALTDRIHRPEFAPEFVSVLRSGGSVTTELASDDGNTSFTETFVNVQQNLPYWVKPPKTRLSRPQLDDPNLVDCRVAGMSCVSRAIGDDQSVLGMTALPSMTVLERPPKSASRQPLCLIVATDGLWDTDDCCGQDVAAIARKWFQENSTDGIVKVGLSQHLINLAIDKGASDNVTCCTVWVNRWNSVHEAVDYGIDVPQTSSVQWPRGLRTASQVDFVALVPQSVPRNTRYSGLRPIPTTIGSSHCFRRGSLSESSRPFDRIRYSSPPRTKPTVP</sequence>
<dbReference type="EMBL" id="JXXN02000432">
    <property type="protein sequence ID" value="THD27412.1"/>
    <property type="molecule type" value="Genomic_DNA"/>
</dbReference>
<reference evidence="3" key="1">
    <citation type="submission" date="2019-03" db="EMBL/GenBank/DDBJ databases">
        <title>Improved annotation for the trematode Fasciola hepatica.</title>
        <authorList>
            <person name="Choi Y.-J."/>
            <person name="Martin J."/>
            <person name="Mitreva M."/>
        </authorList>
    </citation>
    <scope>NUCLEOTIDE SEQUENCE [LARGE SCALE GENOMIC DNA]</scope>
</reference>
<dbReference type="Proteomes" id="UP000230066">
    <property type="component" value="Unassembled WGS sequence"/>
</dbReference>
<feature type="domain" description="PPM-type phosphatase" evidence="2">
    <location>
        <begin position="129"/>
        <end position="527"/>
    </location>
</feature>
<proteinExistence type="predicted"/>
<dbReference type="SUPFAM" id="SSF81606">
    <property type="entry name" value="PP2C-like"/>
    <property type="match status" value="1"/>
</dbReference>
<evidence type="ECO:0000256" key="1">
    <source>
        <dbReference type="SAM" id="MobiDB-lite"/>
    </source>
</evidence>
<dbReference type="PROSITE" id="PS51746">
    <property type="entry name" value="PPM_2"/>
    <property type="match status" value="1"/>
</dbReference>
<protein>
    <submittedName>
        <fullName evidence="3">Protein phosphatase 2C</fullName>
    </submittedName>
</protein>
<gene>
    <name evidence="3" type="ORF">D915_001691</name>
</gene>
<accession>A0A4E0S2B4</accession>
<dbReference type="Gene3D" id="3.60.40.10">
    <property type="entry name" value="PPM-type phosphatase domain"/>
    <property type="match status" value="1"/>
</dbReference>
<keyword evidence="4" id="KW-1185">Reference proteome</keyword>
<feature type="region of interest" description="Disordered" evidence="1">
    <location>
        <begin position="594"/>
        <end position="621"/>
    </location>
</feature>
<dbReference type="InterPro" id="IPR001932">
    <property type="entry name" value="PPM-type_phosphatase-like_dom"/>
</dbReference>
<name>A0A4E0S2B4_FASHE</name>
<dbReference type="InterPro" id="IPR015655">
    <property type="entry name" value="PP2C"/>
</dbReference>
<organism evidence="3 4">
    <name type="scientific">Fasciola hepatica</name>
    <name type="common">Liver fluke</name>
    <dbReference type="NCBI Taxonomy" id="6192"/>
    <lineage>
        <taxon>Eukaryota</taxon>
        <taxon>Metazoa</taxon>
        <taxon>Spiralia</taxon>
        <taxon>Lophotrochozoa</taxon>
        <taxon>Platyhelminthes</taxon>
        <taxon>Trematoda</taxon>
        <taxon>Digenea</taxon>
        <taxon>Plagiorchiida</taxon>
        <taxon>Echinostomata</taxon>
        <taxon>Echinostomatoidea</taxon>
        <taxon>Fasciolidae</taxon>
        <taxon>Fasciola</taxon>
    </lineage>
</organism>
<dbReference type="PANTHER" id="PTHR47992">
    <property type="entry name" value="PROTEIN PHOSPHATASE"/>
    <property type="match status" value="1"/>
</dbReference>
<evidence type="ECO:0000313" key="4">
    <source>
        <dbReference type="Proteomes" id="UP000230066"/>
    </source>
</evidence>
<evidence type="ECO:0000313" key="3">
    <source>
        <dbReference type="EMBL" id="THD27412.1"/>
    </source>
</evidence>
<dbReference type="CDD" id="cd00143">
    <property type="entry name" value="PP2Cc"/>
    <property type="match status" value="1"/>
</dbReference>
<dbReference type="GO" id="GO:0004722">
    <property type="term" value="F:protein serine/threonine phosphatase activity"/>
    <property type="evidence" value="ECO:0007669"/>
    <property type="project" value="InterPro"/>
</dbReference>